<sequence length="112" mass="12141">MVGHSISYTHGQASLLKPSSIQIDAVRRLLSGMSSWMVELMAAPADADRVWGTWRSTSIGHTPAGIIIVVVSKCHGVSGSEIFSWFLRSYPFLSALAVSRKYGELIMAMTVA</sequence>
<name>G3YE61_ASPNA</name>
<evidence type="ECO:0000313" key="2">
    <source>
        <dbReference type="Proteomes" id="UP000009038"/>
    </source>
</evidence>
<evidence type="ECO:0000313" key="1">
    <source>
        <dbReference type="EMBL" id="EHA19073.1"/>
    </source>
</evidence>
<dbReference type="Proteomes" id="UP000009038">
    <property type="component" value="Unassembled WGS sequence"/>
</dbReference>
<protein>
    <submittedName>
        <fullName evidence="1">Uncharacterized protein</fullName>
    </submittedName>
</protein>
<proteinExistence type="predicted"/>
<dbReference type="HOGENOM" id="CLU_2145313_0_0_1"/>
<comment type="caution">
    <text evidence="1">The sequence shown here is derived from an EMBL/GenBank/DDBJ whole genome shotgun (WGS) entry which is preliminary data.</text>
</comment>
<reference evidence="1 2" key="1">
    <citation type="journal article" date="2011" name="Genome Res.">
        <title>Comparative genomics of citric-acid-producing Aspergillus niger ATCC 1015 versus enzyme-producing CBS 513.88.</title>
        <authorList>
            <person name="Andersen M.R."/>
            <person name="Salazar M.P."/>
            <person name="Schaap P.J."/>
            <person name="van de Vondervoort P.J."/>
            <person name="Culley D."/>
            <person name="Thykaer J."/>
            <person name="Frisvad J.C."/>
            <person name="Nielsen K.F."/>
            <person name="Albang R."/>
            <person name="Albermann K."/>
            <person name="Berka R.M."/>
            <person name="Braus G.H."/>
            <person name="Braus-Stromeyer S.A."/>
            <person name="Corrochano L.M."/>
            <person name="Dai Z."/>
            <person name="van Dijck P.W."/>
            <person name="Hofmann G."/>
            <person name="Lasure L.L."/>
            <person name="Magnuson J.K."/>
            <person name="Menke H."/>
            <person name="Meijer M."/>
            <person name="Meijer S.L."/>
            <person name="Nielsen J.B."/>
            <person name="Nielsen M.L."/>
            <person name="van Ooyen A.J."/>
            <person name="Pel H.J."/>
            <person name="Poulsen L."/>
            <person name="Samson R.A."/>
            <person name="Stam H."/>
            <person name="Tsang A."/>
            <person name="van den Brink J.M."/>
            <person name="Atkins A."/>
            <person name="Aerts A."/>
            <person name="Shapiro H."/>
            <person name="Pangilinan J."/>
            <person name="Salamov A."/>
            <person name="Lou Y."/>
            <person name="Lindquist E."/>
            <person name="Lucas S."/>
            <person name="Grimwood J."/>
            <person name="Grigoriev I.V."/>
            <person name="Kubicek C.P."/>
            <person name="Martinez D."/>
            <person name="van Peij N.N."/>
            <person name="Roubos J.A."/>
            <person name="Nielsen J."/>
            <person name="Baker S.E."/>
        </authorList>
    </citation>
    <scope>NUCLEOTIDE SEQUENCE [LARGE SCALE GENOMIC DNA]</scope>
    <source>
        <strain evidence="2">ATCC 1015 / CBS 113.46 / FGSC A1144 / LSHB Ac4 / NCTC 3858a / NRRL 328 / USDA 3528.7</strain>
    </source>
</reference>
<gene>
    <name evidence="1" type="ORF">ASPNIDRAFT_42884</name>
</gene>
<accession>G3YE61</accession>
<dbReference type="AlphaFoldDB" id="G3YE61"/>
<organism evidence="1 2">
    <name type="scientific">Aspergillus niger (strain ATCC 1015 / CBS 113.46 / FGSC A1144 / LSHB Ac4 / NCTC 3858a / NRRL 328 / USDA 3528.7)</name>
    <dbReference type="NCBI Taxonomy" id="380704"/>
    <lineage>
        <taxon>Eukaryota</taxon>
        <taxon>Fungi</taxon>
        <taxon>Dikarya</taxon>
        <taxon>Ascomycota</taxon>
        <taxon>Pezizomycotina</taxon>
        <taxon>Eurotiomycetes</taxon>
        <taxon>Eurotiomycetidae</taxon>
        <taxon>Eurotiales</taxon>
        <taxon>Aspergillaceae</taxon>
        <taxon>Aspergillus</taxon>
        <taxon>Aspergillus subgen. Circumdati</taxon>
    </lineage>
</organism>
<dbReference type="VEuPathDB" id="FungiDB:ASPNIDRAFT2_42884"/>
<dbReference type="EMBL" id="ACJE01000020">
    <property type="protein sequence ID" value="EHA19073.1"/>
    <property type="molecule type" value="Genomic_DNA"/>
</dbReference>